<dbReference type="Pfam" id="PF14452">
    <property type="entry name" value="Multi_ubiq"/>
    <property type="match status" value="2"/>
</dbReference>
<sequence length="250" mass="27683">MSQHAPDRLYRLVIDGAEYTTSDVTLTPRQLKGMANLDQQRVVFLQLPQGQERRLADDEVTNLNGNEIEAFITRDPAELEDVQHYRFQVNETVYESKAPRITAADIRVIADLNAATPLFQLSGGHSRPVSDTEHLDLTLAGVEQFSTLAPVVPVMPGDVHVMATYTSNARTRSFQMPLTATIQQVVDEGYDKLKEAKRDGDTLFTGRPSRTSLTSLLGLTLSELQVQGLVHTEGHTLTFQFDIDTQMGGA</sequence>
<dbReference type="Proteomes" id="UP000603865">
    <property type="component" value="Unassembled WGS sequence"/>
</dbReference>
<reference evidence="2" key="2">
    <citation type="submission" date="2020-09" db="EMBL/GenBank/DDBJ databases">
        <authorList>
            <person name="Sun Q."/>
            <person name="Ohkuma M."/>
        </authorList>
    </citation>
    <scope>NUCLEOTIDE SEQUENCE</scope>
    <source>
        <strain evidence="2">JCM 31311</strain>
    </source>
</reference>
<keyword evidence="3" id="KW-1185">Reference proteome</keyword>
<proteinExistence type="predicted"/>
<gene>
    <name evidence="2" type="ORF">GCM10008957_46370</name>
</gene>
<accession>A0A918FES9</accession>
<dbReference type="EMBL" id="BMQL01000049">
    <property type="protein sequence ID" value="GGR30299.1"/>
    <property type="molecule type" value="Genomic_DNA"/>
</dbReference>
<evidence type="ECO:0000313" key="2">
    <source>
        <dbReference type="EMBL" id="GGR30299.1"/>
    </source>
</evidence>
<dbReference type="RefSeq" id="WP_189092896.1">
    <property type="nucleotide sequence ID" value="NZ_BMQL01000049.1"/>
</dbReference>
<comment type="caution">
    <text evidence="2">The sequence shown here is derived from an EMBL/GenBank/DDBJ whole genome shotgun (WGS) entry which is preliminary data.</text>
</comment>
<feature type="domain" description="Multi-ubiquitin" evidence="1">
    <location>
        <begin position="85"/>
        <end position="147"/>
    </location>
</feature>
<name>A0A918FES9_9DEIO</name>
<reference evidence="2" key="1">
    <citation type="journal article" date="2014" name="Int. J. Syst. Evol. Microbiol.">
        <title>Complete genome sequence of Corynebacterium casei LMG S-19264T (=DSM 44701T), isolated from a smear-ripened cheese.</title>
        <authorList>
            <consortium name="US DOE Joint Genome Institute (JGI-PGF)"/>
            <person name="Walter F."/>
            <person name="Albersmeier A."/>
            <person name="Kalinowski J."/>
            <person name="Ruckert C."/>
        </authorList>
    </citation>
    <scope>NUCLEOTIDE SEQUENCE</scope>
    <source>
        <strain evidence="2">JCM 31311</strain>
    </source>
</reference>
<dbReference type="InterPro" id="IPR027802">
    <property type="entry name" value="Multi-ubiquitin_dom"/>
</dbReference>
<feature type="domain" description="Multi-ubiquitin" evidence="1">
    <location>
        <begin position="10"/>
        <end position="74"/>
    </location>
</feature>
<dbReference type="AlphaFoldDB" id="A0A918FES9"/>
<protein>
    <recommendedName>
        <fullName evidence="1">Multi-ubiquitin domain-containing protein</fullName>
    </recommendedName>
</protein>
<evidence type="ECO:0000313" key="3">
    <source>
        <dbReference type="Proteomes" id="UP000603865"/>
    </source>
</evidence>
<organism evidence="2 3">
    <name type="scientific">Deinococcus ruber</name>
    <dbReference type="NCBI Taxonomy" id="1848197"/>
    <lineage>
        <taxon>Bacteria</taxon>
        <taxon>Thermotogati</taxon>
        <taxon>Deinococcota</taxon>
        <taxon>Deinococci</taxon>
        <taxon>Deinococcales</taxon>
        <taxon>Deinococcaceae</taxon>
        <taxon>Deinococcus</taxon>
    </lineage>
</organism>
<evidence type="ECO:0000259" key="1">
    <source>
        <dbReference type="Pfam" id="PF14452"/>
    </source>
</evidence>